<dbReference type="InterPro" id="IPR040075">
    <property type="entry name" value="GST_N_Theta"/>
</dbReference>
<organism evidence="8">
    <name type="scientific">Parasteatoda tepidariorum</name>
    <name type="common">Common house spider</name>
    <name type="synonym">Achaearanea tepidariorum</name>
    <dbReference type="NCBI Taxonomy" id="114398"/>
    <lineage>
        <taxon>Eukaryota</taxon>
        <taxon>Metazoa</taxon>
        <taxon>Ecdysozoa</taxon>
        <taxon>Arthropoda</taxon>
        <taxon>Chelicerata</taxon>
        <taxon>Arachnida</taxon>
        <taxon>Araneae</taxon>
        <taxon>Araneomorphae</taxon>
        <taxon>Entelegynae</taxon>
        <taxon>Araneoidea</taxon>
        <taxon>Theridiidae</taxon>
        <taxon>Parasteatoda</taxon>
    </lineage>
</organism>
<evidence type="ECO:0000256" key="2">
    <source>
        <dbReference type="ARBA" id="ARBA00009899"/>
    </source>
</evidence>
<evidence type="ECO:0000259" key="7">
    <source>
        <dbReference type="PROSITE" id="PS50405"/>
    </source>
</evidence>
<proteinExistence type="evidence at transcript level"/>
<dbReference type="CDD" id="cd03050">
    <property type="entry name" value="GST_N_Theta"/>
    <property type="match status" value="1"/>
</dbReference>
<dbReference type="PROSITE" id="PS50405">
    <property type="entry name" value="GST_CTER"/>
    <property type="match status" value="1"/>
</dbReference>
<dbReference type="AlphaFoldDB" id="A0A2L2Y2V6"/>
<dbReference type="SFLD" id="SFLDG00358">
    <property type="entry name" value="Main_(cytGST)"/>
    <property type="match status" value="1"/>
</dbReference>
<dbReference type="Gene3D" id="1.20.1050.10">
    <property type="match status" value="1"/>
</dbReference>
<dbReference type="GO" id="GO:0005737">
    <property type="term" value="C:cytoplasm"/>
    <property type="evidence" value="ECO:0007669"/>
    <property type="project" value="UniProtKB-SubCell"/>
</dbReference>
<evidence type="ECO:0000256" key="4">
    <source>
        <dbReference type="ARBA" id="ARBA00022679"/>
    </source>
</evidence>
<dbReference type="PANTHER" id="PTHR43917:SF8">
    <property type="entry name" value="GH16740P-RELATED"/>
    <property type="match status" value="1"/>
</dbReference>
<dbReference type="SFLD" id="SFLDS00019">
    <property type="entry name" value="Glutathione_Transferase_(cytos"/>
    <property type="match status" value="1"/>
</dbReference>
<dbReference type="EMBL" id="IAAA01008041">
    <property type="protein sequence ID" value="LAA02327.1"/>
    <property type="molecule type" value="mRNA"/>
</dbReference>
<comment type="catalytic activity">
    <reaction evidence="5">
        <text>RX + glutathione = an S-substituted glutathione + a halide anion + H(+)</text>
        <dbReference type="Rhea" id="RHEA:16437"/>
        <dbReference type="ChEBI" id="CHEBI:15378"/>
        <dbReference type="ChEBI" id="CHEBI:16042"/>
        <dbReference type="ChEBI" id="CHEBI:17792"/>
        <dbReference type="ChEBI" id="CHEBI:57925"/>
        <dbReference type="ChEBI" id="CHEBI:90779"/>
        <dbReference type="EC" id="2.5.1.18"/>
    </reaction>
</comment>
<evidence type="ECO:0000259" key="6">
    <source>
        <dbReference type="PROSITE" id="PS50404"/>
    </source>
</evidence>
<dbReference type="FunFam" id="1.20.1050.10:FF:000039">
    <property type="entry name" value="Glutathione S-transferase theta-1"/>
    <property type="match status" value="1"/>
</dbReference>
<dbReference type="InterPro" id="IPR040079">
    <property type="entry name" value="Glutathione_S-Trfase"/>
</dbReference>
<feature type="domain" description="GST N-terminal" evidence="6">
    <location>
        <begin position="1"/>
        <end position="82"/>
    </location>
</feature>
<keyword evidence="3" id="KW-0963">Cytoplasm</keyword>
<dbReference type="PANTHER" id="PTHR43917">
    <property type="match status" value="1"/>
</dbReference>
<dbReference type="FunFam" id="3.40.30.10:FF:000176">
    <property type="entry name" value="Glutathione S-transferase theta-1"/>
    <property type="match status" value="1"/>
</dbReference>
<name>A0A2L2Y2V6_PARTP</name>
<dbReference type="InterPro" id="IPR040077">
    <property type="entry name" value="GST_C_Theta"/>
</dbReference>
<dbReference type="InterPro" id="IPR004046">
    <property type="entry name" value="GST_C"/>
</dbReference>
<feature type="domain" description="GST C-terminal" evidence="7">
    <location>
        <begin position="88"/>
        <end position="220"/>
    </location>
</feature>
<accession>A0A2L2Y2V6</accession>
<dbReference type="InterPro" id="IPR036282">
    <property type="entry name" value="Glutathione-S-Trfase_C_sf"/>
</dbReference>
<evidence type="ECO:0000256" key="3">
    <source>
        <dbReference type="ARBA" id="ARBA00022490"/>
    </source>
</evidence>
<dbReference type="EMBL" id="IAAA01008042">
    <property type="protein sequence ID" value="LAA02332.1"/>
    <property type="molecule type" value="mRNA"/>
</dbReference>
<reference evidence="8" key="1">
    <citation type="journal article" date="2016" name="Mol. Ecol. Resour.">
        <title>Evaluation of the impact of RNA preservation methods of spiders for de novo transcriptome assembly.</title>
        <authorList>
            <person name="Kono N."/>
            <person name="Nakamura H."/>
            <person name="Ito Y."/>
            <person name="Tomita M."/>
            <person name="Arakawa K."/>
        </authorList>
    </citation>
    <scope>NUCLEOTIDE SEQUENCE</scope>
    <source>
        <tissue evidence="8">Whole body</tissue>
    </source>
</reference>
<dbReference type="CDD" id="cd03183">
    <property type="entry name" value="GST_C_Theta"/>
    <property type="match status" value="1"/>
</dbReference>
<comment type="subcellular location">
    <subcellularLocation>
        <location evidence="1">Cytoplasm</location>
    </subcellularLocation>
</comment>
<dbReference type="OrthoDB" id="422574at2759"/>
<dbReference type="EMBL" id="IAAA01008043">
    <property type="protein sequence ID" value="LAA02337.1"/>
    <property type="molecule type" value="mRNA"/>
</dbReference>
<dbReference type="InterPro" id="IPR004045">
    <property type="entry name" value="Glutathione_S-Trfase_N"/>
</dbReference>
<dbReference type="GO" id="GO:0006749">
    <property type="term" value="P:glutathione metabolic process"/>
    <property type="evidence" value="ECO:0007669"/>
    <property type="project" value="TreeGrafter"/>
</dbReference>
<dbReference type="InterPro" id="IPR051369">
    <property type="entry name" value="GST_Theta"/>
</dbReference>
<dbReference type="SUPFAM" id="SSF47616">
    <property type="entry name" value="GST C-terminal domain-like"/>
    <property type="match status" value="1"/>
</dbReference>
<dbReference type="Pfam" id="PF13409">
    <property type="entry name" value="GST_N_2"/>
    <property type="match status" value="1"/>
</dbReference>
<protein>
    <submittedName>
        <fullName evidence="8">Glutathione S-transferase theta-1</fullName>
    </submittedName>
</protein>
<dbReference type="InterPro" id="IPR010987">
    <property type="entry name" value="Glutathione-S-Trfase_C-like"/>
</dbReference>
<comment type="similarity">
    <text evidence="2">Belongs to the GST superfamily. Theta family.</text>
</comment>
<evidence type="ECO:0000256" key="1">
    <source>
        <dbReference type="ARBA" id="ARBA00004496"/>
    </source>
</evidence>
<dbReference type="InterPro" id="IPR036249">
    <property type="entry name" value="Thioredoxin-like_sf"/>
</dbReference>
<dbReference type="SFLD" id="SFLDG01153">
    <property type="entry name" value="Main.4:_Theta-like"/>
    <property type="match status" value="1"/>
</dbReference>
<evidence type="ECO:0000313" key="8">
    <source>
        <dbReference type="EMBL" id="LAA02337.1"/>
    </source>
</evidence>
<dbReference type="SUPFAM" id="SSF52833">
    <property type="entry name" value="Thioredoxin-like"/>
    <property type="match status" value="1"/>
</dbReference>
<dbReference type="Pfam" id="PF00043">
    <property type="entry name" value="GST_C"/>
    <property type="match status" value="1"/>
</dbReference>
<dbReference type="Gene3D" id="3.40.30.10">
    <property type="entry name" value="Glutaredoxin"/>
    <property type="match status" value="1"/>
</dbReference>
<dbReference type="GO" id="GO:0004364">
    <property type="term" value="F:glutathione transferase activity"/>
    <property type="evidence" value="ECO:0007669"/>
    <property type="project" value="UniProtKB-EC"/>
</dbReference>
<dbReference type="PROSITE" id="PS50404">
    <property type="entry name" value="GST_NTER"/>
    <property type="match status" value="1"/>
</dbReference>
<evidence type="ECO:0000256" key="5">
    <source>
        <dbReference type="ARBA" id="ARBA00047960"/>
    </source>
</evidence>
<sequence>MTLKVFYDLMSQPCRALIIFLKVNNISFESKVVALRKGEHLTEAFSKINPFRKVPVIDHNGFVLTESISMIRYLSREYKILDNWYPKDSKRQAKVDEYLEWQHLNTRLFGSMIFRERVITPLMTQKPINEEKIKFYKDGFQNVLKDIERGFLQNKNYLCGDTISVADIFCACEIEQALAVGFDPFAEAPLVKAWLERIRQELDPHYSEVHGIVKKLASNIVSGKL</sequence>
<keyword evidence="4 8" id="KW-0808">Transferase</keyword>